<name>F4KMV5_PORAD</name>
<dbReference type="HOGENOM" id="CLU_2956669_0_0_10"/>
<accession>F4KMV5</accession>
<reference evidence="2" key="1">
    <citation type="submission" date="2011-04" db="EMBL/GenBank/DDBJ databases">
        <title>The complete genome of Porphyromonas asaccharolytica DSM 20707.</title>
        <authorList>
            <person name="Lucas S."/>
            <person name="Han J."/>
            <person name="Lapidus A."/>
            <person name="Bruce D."/>
            <person name="Goodwin L."/>
            <person name="Pitluck S."/>
            <person name="Peters L."/>
            <person name="Kyrpides N."/>
            <person name="Mavromatis K."/>
            <person name="Ivanova N."/>
            <person name="Ovchinnikova G."/>
            <person name="Pagani I."/>
            <person name="Lu M."/>
            <person name="Detter J.C."/>
            <person name="Tapia R."/>
            <person name="Han C."/>
            <person name="Land M."/>
            <person name="Hauser L."/>
            <person name="Markowitz V."/>
            <person name="Cheng J.-F."/>
            <person name="Hugenholtz P."/>
            <person name="Woyke T."/>
            <person name="Wu D."/>
            <person name="Gronow S."/>
            <person name="Wellnitz S."/>
            <person name="Brambilla E."/>
            <person name="Klenk H.-P."/>
            <person name="Eisen J.A."/>
        </authorList>
    </citation>
    <scope>NUCLEOTIDE SEQUENCE [LARGE SCALE GENOMIC DNA]</scope>
    <source>
        <strain evidence="2">ATCC 25260 / DSM 20707 / VPI 4198</strain>
    </source>
</reference>
<evidence type="ECO:0000313" key="1">
    <source>
        <dbReference type="EMBL" id="AEE13333.1"/>
    </source>
</evidence>
<proteinExistence type="predicted"/>
<sequence length="59" mass="6880">MNRSLMNKDLHSPAFIWASVPVDKKERFLTYFRYDMPVIPKGVTSLAREPVTQRVVSQK</sequence>
<keyword evidence="2" id="KW-1185">Reference proteome</keyword>
<dbReference type="EMBL" id="CP002689">
    <property type="protein sequence ID" value="AEE13333.1"/>
    <property type="molecule type" value="Genomic_DNA"/>
</dbReference>
<organism evidence="1 2">
    <name type="scientific">Porphyromonas asaccharolytica (strain ATCC 25260 / DSM 20707 / BCRC 10618 / CCUG 7834 / JCM 6326 / LMG 13178 / VPI 4198 / B440)</name>
    <name type="common">Bacteroides asaccharolyticus</name>
    <dbReference type="NCBI Taxonomy" id="879243"/>
    <lineage>
        <taxon>Bacteria</taxon>
        <taxon>Pseudomonadati</taxon>
        <taxon>Bacteroidota</taxon>
        <taxon>Bacteroidia</taxon>
        <taxon>Bacteroidales</taxon>
        <taxon>Porphyromonadaceae</taxon>
        <taxon>Porphyromonas</taxon>
    </lineage>
</organism>
<dbReference type="AlphaFoldDB" id="F4KMV5"/>
<gene>
    <name evidence="1" type="ordered locus">Poras_1399</name>
</gene>
<evidence type="ECO:0000313" key="2">
    <source>
        <dbReference type="Proteomes" id="UP000006545"/>
    </source>
</evidence>
<dbReference type="STRING" id="879243.Poras_1399"/>
<protein>
    <submittedName>
        <fullName evidence="1">Uncharacterized protein</fullName>
    </submittedName>
</protein>
<dbReference type="Proteomes" id="UP000006545">
    <property type="component" value="Chromosome"/>
</dbReference>
<dbReference type="KEGG" id="pah:Poras_1399"/>